<evidence type="ECO:0000256" key="3">
    <source>
        <dbReference type="ARBA" id="ARBA00022723"/>
    </source>
</evidence>
<dbReference type="InterPro" id="IPR050316">
    <property type="entry name" value="Tyrosinase/Hemocyanin"/>
</dbReference>
<evidence type="ECO:0000313" key="10">
    <source>
        <dbReference type="Proteomes" id="UP000789396"/>
    </source>
</evidence>
<dbReference type="SUPFAM" id="SSF48056">
    <property type="entry name" value="Di-copper centre-containing domain"/>
    <property type="match status" value="1"/>
</dbReference>
<dbReference type="InterPro" id="IPR008922">
    <property type="entry name" value="Di-copper_centre_dom_sf"/>
</dbReference>
<evidence type="ECO:0000313" key="9">
    <source>
        <dbReference type="EMBL" id="CAG8638923.1"/>
    </source>
</evidence>
<evidence type="ECO:0000256" key="2">
    <source>
        <dbReference type="ARBA" id="ARBA00011906"/>
    </source>
</evidence>
<proteinExistence type="inferred from homology"/>
<dbReference type="GO" id="GO:0004503">
    <property type="term" value="F:tyrosinase activity"/>
    <property type="evidence" value="ECO:0007669"/>
    <property type="project" value="UniProtKB-EC"/>
</dbReference>
<dbReference type="EMBL" id="CAJVPZ010012351">
    <property type="protein sequence ID" value="CAG8638923.1"/>
    <property type="molecule type" value="Genomic_DNA"/>
</dbReference>
<keyword evidence="10" id="KW-1185">Reference proteome</keyword>
<gene>
    <name evidence="9" type="ORF">RFULGI_LOCUS8003</name>
</gene>
<evidence type="ECO:0000256" key="5">
    <source>
        <dbReference type="ARBA" id="ARBA00023101"/>
    </source>
</evidence>
<reference evidence="9" key="1">
    <citation type="submission" date="2021-06" db="EMBL/GenBank/DDBJ databases">
        <authorList>
            <person name="Kallberg Y."/>
            <person name="Tangrot J."/>
            <person name="Rosling A."/>
        </authorList>
    </citation>
    <scope>NUCLEOTIDE SEQUENCE</scope>
    <source>
        <strain evidence="9">IN212</strain>
    </source>
</reference>
<evidence type="ECO:0000256" key="4">
    <source>
        <dbReference type="ARBA" id="ARBA00023008"/>
    </source>
</evidence>
<dbReference type="EC" id="1.14.18.1" evidence="2"/>
<keyword evidence="5" id="KW-0470">Melanin biosynthesis</keyword>
<dbReference type="PANTHER" id="PTHR11474">
    <property type="entry name" value="TYROSINASE FAMILY MEMBER"/>
    <property type="match status" value="1"/>
</dbReference>
<dbReference type="Pfam" id="PF00264">
    <property type="entry name" value="Tyrosinase"/>
    <property type="match status" value="1"/>
</dbReference>
<dbReference type="PRINTS" id="PR00092">
    <property type="entry name" value="TYROSINASE"/>
</dbReference>
<dbReference type="AlphaFoldDB" id="A0A9N9DJR9"/>
<dbReference type="PROSITE" id="PS00498">
    <property type="entry name" value="TYROSINASE_2"/>
    <property type="match status" value="1"/>
</dbReference>
<feature type="domain" description="Tyrosinase copper-binding" evidence="8">
    <location>
        <begin position="346"/>
        <end position="357"/>
    </location>
</feature>
<dbReference type="PANTHER" id="PTHR11474:SF76">
    <property type="entry name" value="SHKT DOMAIN-CONTAINING PROTEIN"/>
    <property type="match status" value="1"/>
</dbReference>
<organism evidence="9 10">
    <name type="scientific">Racocetra fulgida</name>
    <dbReference type="NCBI Taxonomy" id="60492"/>
    <lineage>
        <taxon>Eukaryota</taxon>
        <taxon>Fungi</taxon>
        <taxon>Fungi incertae sedis</taxon>
        <taxon>Mucoromycota</taxon>
        <taxon>Glomeromycotina</taxon>
        <taxon>Glomeromycetes</taxon>
        <taxon>Diversisporales</taxon>
        <taxon>Gigasporaceae</taxon>
        <taxon>Racocetra</taxon>
    </lineage>
</organism>
<comment type="catalytic activity">
    <reaction evidence="7">
        <text>L-tyrosine + O2 = L-dopaquinone + H2O</text>
        <dbReference type="Rhea" id="RHEA:18117"/>
        <dbReference type="ChEBI" id="CHEBI:15377"/>
        <dbReference type="ChEBI" id="CHEBI:15379"/>
        <dbReference type="ChEBI" id="CHEBI:57924"/>
        <dbReference type="ChEBI" id="CHEBI:58315"/>
        <dbReference type="EC" id="1.14.18.1"/>
    </reaction>
</comment>
<keyword evidence="4" id="KW-0186">Copper</keyword>
<accession>A0A9N9DJR9</accession>
<protein>
    <recommendedName>
        <fullName evidence="2">tyrosinase</fullName>
        <ecNumber evidence="2">1.14.18.1</ecNumber>
    </recommendedName>
</protein>
<dbReference type="InterPro" id="IPR002227">
    <property type="entry name" value="Tyrosinase_Cu-bd"/>
</dbReference>
<evidence type="ECO:0000256" key="6">
    <source>
        <dbReference type="ARBA" id="ARBA00048233"/>
    </source>
</evidence>
<comment type="similarity">
    <text evidence="1">Belongs to the tyrosinase family.</text>
</comment>
<comment type="caution">
    <text evidence="9">The sequence shown here is derived from an EMBL/GenBank/DDBJ whole genome shotgun (WGS) entry which is preliminary data.</text>
</comment>
<evidence type="ECO:0000256" key="1">
    <source>
        <dbReference type="ARBA" id="ARBA00009928"/>
    </source>
</evidence>
<sequence>MGLSHSSTYHSSHIRSVTESGPVIVKPHSEIYPRLPIEDFMGCDNETYSPQFELFVQSCQAMYDRHHTDMRSYYQVAGIHSLPWTPYDGVTGGIHEYKNETDWVTGRWGGYCHHADVLFGPWHRPYILLMESLLINEAKKIALQYPDNEREKYVEAANQFRFPYWDWADEKAINGLPDVFIVAELEIRTPKGKKKVKNPLKSYTLPVDLSFPLGKGYNPTDKPHYKIPTINYNPFTPAGYSTVRYPNANYEDQYDMMNRNISMFVSTLLRPIVYQILQINNYLQISNYALRSDGTEMEGFWPAHPVSLVIVGSSHYASIEVPHFIVHLAIGGPGGHFTYADINGFDPIFFFHHTAVDRLLALWQAIHPDSWVTENVSINGTYTEELYTVVNEYTDLTPFRKSKTEFWKSSTVRDIEKLGYTYPELVKFKGQDPRELQAYLLKFYKPDPHYARRFFAKLIIEAGKLVGPYVIRVFVDMKGASVETPITSPHFAGLVAMWHRPNPYQINGTTYVIGSVDITAAMERLGIRMETINSRSFVDVNPTTGLLNSNAIFDVNNDINVVPCYLNGTGVSPKEAGVNKVEVYSFIHDKVDPDFLVEDSGQHHYTNIF</sequence>
<name>A0A9N9DJR9_9GLOM</name>
<evidence type="ECO:0000259" key="8">
    <source>
        <dbReference type="PROSITE" id="PS00498"/>
    </source>
</evidence>
<dbReference type="Proteomes" id="UP000789396">
    <property type="component" value="Unassembled WGS sequence"/>
</dbReference>
<dbReference type="GO" id="GO:0042438">
    <property type="term" value="P:melanin biosynthetic process"/>
    <property type="evidence" value="ECO:0007669"/>
    <property type="project" value="UniProtKB-KW"/>
</dbReference>
<evidence type="ECO:0000256" key="7">
    <source>
        <dbReference type="ARBA" id="ARBA00048881"/>
    </source>
</evidence>
<comment type="catalytic activity">
    <reaction evidence="6">
        <text>2 L-dopa + O2 = 2 L-dopaquinone + 2 H2O</text>
        <dbReference type="Rhea" id="RHEA:34287"/>
        <dbReference type="ChEBI" id="CHEBI:15377"/>
        <dbReference type="ChEBI" id="CHEBI:15379"/>
        <dbReference type="ChEBI" id="CHEBI:57504"/>
        <dbReference type="ChEBI" id="CHEBI:57924"/>
        <dbReference type="EC" id="1.14.18.1"/>
    </reaction>
</comment>
<dbReference type="GO" id="GO:0046872">
    <property type="term" value="F:metal ion binding"/>
    <property type="evidence" value="ECO:0007669"/>
    <property type="project" value="UniProtKB-KW"/>
</dbReference>
<keyword evidence="3" id="KW-0479">Metal-binding</keyword>
<dbReference type="OrthoDB" id="2329482at2759"/>
<dbReference type="Gene3D" id="1.10.1280.10">
    <property type="entry name" value="Di-copper center containing domain from catechol oxidase"/>
    <property type="match status" value="1"/>
</dbReference>